<organism evidence="14 15">
    <name type="scientific">Galemys pyrenaicus</name>
    <name type="common">Iberian desman</name>
    <name type="synonym">Pyrenean desman</name>
    <dbReference type="NCBI Taxonomy" id="202257"/>
    <lineage>
        <taxon>Eukaryota</taxon>
        <taxon>Metazoa</taxon>
        <taxon>Chordata</taxon>
        <taxon>Craniata</taxon>
        <taxon>Vertebrata</taxon>
        <taxon>Euteleostomi</taxon>
        <taxon>Mammalia</taxon>
        <taxon>Eutheria</taxon>
        <taxon>Laurasiatheria</taxon>
        <taxon>Eulipotyphla</taxon>
        <taxon>Talpidae</taxon>
        <taxon>Galemys</taxon>
    </lineage>
</organism>
<dbReference type="GO" id="GO:0002486">
    <property type="term" value="P:antigen processing and presentation of endogenous peptide antigen via MHC class I via ER pathway, TAP-independent"/>
    <property type="evidence" value="ECO:0007669"/>
    <property type="project" value="TreeGrafter"/>
</dbReference>
<dbReference type="GO" id="GO:0030670">
    <property type="term" value="C:phagocytic vesicle membrane"/>
    <property type="evidence" value="ECO:0007669"/>
    <property type="project" value="UniProtKB-ARBA"/>
</dbReference>
<evidence type="ECO:0000256" key="1">
    <source>
        <dbReference type="ARBA" id="ARBA00002297"/>
    </source>
</evidence>
<dbReference type="InterPro" id="IPR003006">
    <property type="entry name" value="Ig/MHC_CS"/>
</dbReference>
<feature type="domain" description="Ig-like" evidence="13">
    <location>
        <begin position="993"/>
        <end position="1081"/>
    </location>
</feature>
<evidence type="ECO:0000256" key="11">
    <source>
        <dbReference type="SAM" id="MobiDB-lite"/>
    </source>
</evidence>
<evidence type="ECO:0000313" key="14">
    <source>
        <dbReference type="EMBL" id="KAG8520752.1"/>
    </source>
</evidence>
<dbReference type="Pfam" id="PF00129">
    <property type="entry name" value="MHC_I"/>
    <property type="match status" value="4"/>
</dbReference>
<dbReference type="Gene3D" id="2.60.40.10">
    <property type="entry name" value="Immunoglobulins"/>
    <property type="match status" value="3"/>
</dbReference>
<feature type="transmembrane region" description="Helical" evidence="12">
    <location>
        <begin position="1093"/>
        <end position="1115"/>
    </location>
</feature>
<dbReference type="AlphaFoldDB" id="A0A8J6AL58"/>
<feature type="region of interest" description="Disordered" evidence="11">
    <location>
        <begin position="745"/>
        <end position="790"/>
    </location>
</feature>
<dbReference type="OrthoDB" id="9447187at2759"/>
<evidence type="ECO:0000313" key="15">
    <source>
        <dbReference type="Proteomes" id="UP000700334"/>
    </source>
</evidence>
<keyword evidence="6" id="KW-0391">Immunity</keyword>
<dbReference type="GO" id="GO:0005615">
    <property type="term" value="C:extracellular space"/>
    <property type="evidence" value="ECO:0007669"/>
    <property type="project" value="TreeGrafter"/>
</dbReference>
<dbReference type="GO" id="GO:0042605">
    <property type="term" value="F:peptide antigen binding"/>
    <property type="evidence" value="ECO:0007669"/>
    <property type="project" value="TreeGrafter"/>
</dbReference>
<feature type="region of interest" description="Disordered" evidence="11">
    <location>
        <begin position="799"/>
        <end position="818"/>
    </location>
</feature>
<dbReference type="SUPFAM" id="SSF54452">
    <property type="entry name" value="MHC antigen-recognition domain"/>
    <property type="match status" value="3"/>
</dbReference>
<feature type="transmembrane region" description="Helical" evidence="12">
    <location>
        <begin position="674"/>
        <end position="697"/>
    </location>
</feature>
<dbReference type="GO" id="GO:0009897">
    <property type="term" value="C:external side of plasma membrane"/>
    <property type="evidence" value="ECO:0007669"/>
    <property type="project" value="TreeGrafter"/>
</dbReference>
<evidence type="ECO:0000259" key="13">
    <source>
        <dbReference type="PROSITE" id="PS50835"/>
    </source>
</evidence>
<comment type="subcellular location">
    <subcellularLocation>
        <location evidence="2">Membrane</location>
        <topology evidence="2">Single-pass type I membrane protein</topology>
    </subcellularLocation>
</comment>
<feature type="compositionally biased region" description="Gly residues" evidence="11">
    <location>
        <begin position="752"/>
        <end position="762"/>
    </location>
</feature>
<feature type="compositionally biased region" description="Polar residues" evidence="11">
    <location>
        <begin position="61"/>
        <end position="71"/>
    </location>
</feature>
<comment type="similarity">
    <text evidence="3 10">Belongs to the MHC class I family.</text>
</comment>
<dbReference type="InterPro" id="IPR050208">
    <property type="entry name" value="MHC_class-I_related"/>
</dbReference>
<keyword evidence="8 12" id="KW-0472">Membrane</keyword>
<dbReference type="InterPro" id="IPR037055">
    <property type="entry name" value="MHC_I-like_Ag-recog_sf"/>
</dbReference>
<keyword evidence="15" id="KW-1185">Reference proteome</keyword>
<comment type="caution">
    <text evidence="14">The sequence shown here is derived from an EMBL/GenBank/DDBJ whole genome shotgun (WGS) entry which is preliminary data.</text>
</comment>
<accession>A0A8J6AL58</accession>
<evidence type="ECO:0000256" key="6">
    <source>
        <dbReference type="ARBA" id="ARBA00022859"/>
    </source>
</evidence>
<dbReference type="FunFam" id="2.60.40.10:FF:000014">
    <property type="entry name" value="H-2 class I histocompatibility antigen, alpha chain"/>
    <property type="match status" value="2"/>
</dbReference>
<dbReference type="InterPro" id="IPR011161">
    <property type="entry name" value="MHC_I-like_Ag-recog"/>
</dbReference>
<dbReference type="CDD" id="cd07698">
    <property type="entry name" value="IgC1_MHC_I_alpha3"/>
    <property type="match status" value="2"/>
</dbReference>
<dbReference type="GO" id="GO:0001916">
    <property type="term" value="P:positive regulation of T cell mediated cytotoxicity"/>
    <property type="evidence" value="ECO:0007669"/>
    <property type="project" value="TreeGrafter"/>
</dbReference>
<evidence type="ECO:0000256" key="8">
    <source>
        <dbReference type="ARBA" id="ARBA00023136"/>
    </source>
</evidence>
<evidence type="ECO:0000256" key="12">
    <source>
        <dbReference type="SAM" id="Phobius"/>
    </source>
</evidence>
<name>A0A8J6AL58_GALPY</name>
<dbReference type="InterPro" id="IPR001039">
    <property type="entry name" value="MHC_I_a_a1/a2"/>
</dbReference>
<dbReference type="GO" id="GO:0006955">
    <property type="term" value="P:immune response"/>
    <property type="evidence" value="ECO:0007669"/>
    <property type="project" value="TreeGrafter"/>
</dbReference>
<dbReference type="PROSITE" id="PS50835">
    <property type="entry name" value="IG_LIKE"/>
    <property type="match status" value="2"/>
</dbReference>
<dbReference type="EMBL" id="JAGFMF010011514">
    <property type="protein sequence ID" value="KAG8520752.1"/>
    <property type="molecule type" value="Genomic_DNA"/>
</dbReference>
<dbReference type="Proteomes" id="UP000700334">
    <property type="component" value="Unassembled WGS sequence"/>
</dbReference>
<dbReference type="GO" id="GO:0002476">
    <property type="term" value="P:antigen processing and presentation of endogenous peptide antigen via MHC class Ib"/>
    <property type="evidence" value="ECO:0007669"/>
    <property type="project" value="TreeGrafter"/>
</dbReference>
<evidence type="ECO:0000256" key="9">
    <source>
        <dbReference type="ARBA" id="ARBA00023180"/>
    </source>
</evidence>
<evidence type="ECO:0000256" key="7">
    <source>
        <dbReference type="ARBA" id="ARBA00022989"/>
    </source>
</evidence>
<dbReference type="SMART" id="SM00407">
    <property type="entry name" value="IGc1"/>
    <property type="match status" value="2"/>
</dbReference>
<keyword evidence="4" id="KW-0490">MHC I</keyword>
<dbReference type="PANTHER" id="PTHR16675">
    <property type="entry name" value="MHC CLASS I-RELATED"/>
    <property type="match status" value="1"/>
</dbReference>
<dbReference type="InterPro" id="IPR036179">
    <property type="entry name" value="Ig-like_dom_sf"/>
</dbReference>
<dbReference type="Gene3D" id="3.30.500.10">
    <property type="entry name" value="MHC class I-like antigen recognition-like"/>
    <property type="match status" value="4"/>
</dbReference>
<dbReference type="Pfam" id="PF07654">
    <property type="entry name" value="C1-set"/>
    <property type="match status" value="2"/>
</dbReference>
<comment type="function">
    <text evidence="1">Involved in the presentation of foreign antigens to the immune system.</text>
</comment>
<dbReference type="GO" id="GO:0098553">
    <property type="term" value="C:lumenal side of endoplasmic reticulum membrane"/>
    <property type="evidence" value="ECO:0007669"/>
    <property type="project" value="UniProtKB-ARBA"/>
</dbReference>
<reference evidence="14" key="1">
    <citation type="journal article" date="2021" name="Evol. Appl.">
        <title>The genome of the Pyrenean desman and the effects of bottlenecks and inbreeding on the genomic landscape of an endangered species.</title>
        <authorList>
            <person name="Escoda L."/>
            <person name="Castresana J."/>
        </authorList>
    </citation>
    <scope>NUCLEOTIDE SEQUENCE</scope>
    <source>
        <strain evidence="14">IBE-C5619</strain>
    </source>
</reference>
<dbReference type="FunFam" id="3.30.500.10:FF:000001">
    <property type="entry name" value="H-2 class I histocompatibility antigen, alpha chain"/>
    <property type="match status" value="2"/>
</dbReference>
<proteinExistence type="inferred from homology"/>
<evidence type="ECO:0000256" key="4">
    <source>
        <dbReference type="ARBA" id="ARBA00022451"/>
    </source>
</evidence>
<keyword evidence="5 12" id="KW-0812">Transmembrane</keyword>
<dbReference type="PROSITE" id="PS00290">
    <property type="entry name" value="IG_MHC"/>
    <property type="match status" value="2"/>
</dbReference>
<evidence type="ECO:0000256" key="3">
    <source>
        <dbReference type="ARBA" id="ARBA00006909"/>
    </source>
</evidence>
<dbReference type="GO" id="GO:0042612">
    <property type="term" value="C:MHC class I protein complex"/>
    <property type="evidence" value="ECO:0007669"/>
    <property type="project" value="UniProtKB-KW"/>
</dbReference>
<dbReference type="PANTHER" id="PTHR16675:SF251">
    <property type="entry name" value="HLA CLASS I HISTOCOMPATIBILITY ANTIGEN, C ALPHA CHAIN"/>
    <property type="match status" value="1"/>
</dbReference>
<evidence type="ECO:0000256" key="5">
    <source>
        <dbReference type="ARBA" id="ARBA00022692"/>
    </source>
</evidence>
<dbReference type="InterPro" id="IPR007110">
    <property type="entry name" value="Ig-like_dom"/>
</dbReference>
<dbReference type="SUPFAM" id="SSF48726">
    <property type="entry name" value="Immunoglobulin"/>
    <property type="match status" value="3"/>
</dbReference>
<feature type="region of interest" description="Disordered" evidence="11">
    <location>
        <begin position="23"/>
        <end position="74"/>
    </location>
</feature>
<sequence>MRKWAHLSWDTGVNGRCHETTRTYRQNRQNEGAAAAARRKQLRGEANQHHPGSNYKAPPSSLDSDSPQTSPMPVIKPPTLQLLLLGALALAKTWAGSHSMRIFETAISRPGLGEPHYISVGYVDDTQFGRFDSESQGQRAEPRAPWMEQVGQEDLDLETLNQRRSTLKYRMHLKNLRTYYNQSKDGSHTFQRMFGCELGTDGRLLRGYSQWAYDGGDYLTLNEDLHSWTAMDTVAQITRREWEADGKAKRLRNFVEGKCLKWLQRFLEFGKEVLQRTDPPKTYVTYHPISDREVTLRCWALGFYPADITLTWQRDGENLIQDTELVETRPGGDGNFQKWAAVVVSSGEDQRYSCHVQHEGLLEPQVLRWVPPPQSSIPTVGIITGLVLLGAVLTGAAVAAAIRKKKCSGREGSGAVAVCRALMCLSAPEESHPLPPVSSTVSRLPPPDSHSLKLFYTTMSWIHPHIISLGYMDDTQLKRFDSYSPGQRAESWAPWMEQRLQLLLKDLCSYSNQSEDSEQCELWFAYDGTHYITLNKDLSSWTTAAERMAQFTWLKWEASGRAEQMRNLLEGRCMGWLLRILELVKEVLQHTDITLTWQQDGENLNQDTELVETRPVGDGNFQKWAAVVVPSGEEQRYSWHEDNMGIELPEGSKLFWRPSEGQVPPPQSSIPTMCIIAGLVLLGTVLTGAMMDAALMWRKKHSDGHEEVTLRLQVSVDKGFVPEPLGITPSVIRALISLWNPKSETLEASSGRGWGKENGPGYGEASSCHEAPNPPAAALRGPGPEGDLGRALASKARRISPALPSPPPGSHSLRYFDTGMSRPGLGEPRFIAVGYVDDTQFVRFDSDAAGQRMEPRAPWMEQEGPEYWERETQTAWNNIPVYRDSLNNLRGYYNQSAAGSHTIQRMYGCDVGSDGHLLRGYSQSAYDGADYIALNEDLRSWTAADTVAQITRRKWEAAGDADHLRNYLEGVCVESLLTYLKNGKDTLQHTEPPKTHVTLHSISDNKVTLRCWALGFYPADITLTWQRDGEDLTEDTELVETRPGGDRNFQKWVAVVVPSGEEQRYTCHVQHEGLLEPQVLRWVPHPQSSIPTVGIIAGLVLLGAVLTGAAVAAAMMWRKKRSGRKGCGGSRPLGAFKSQVEEKEATLQLHVSVDQGFDS</sequence>
<dbReference type="InterPro" id="IPR011162">
    <property type="entry name" value="MHC_I/II-like_Ag-recog"/>
</dbReference>
<dbReference type="PRINTS" id="PR01638">
    <property type="entry name" value="MHCCLASSI"/>
</dbReference>
<keyword evidence="9" id="KW-0325">Glycoprotein</keyword>
<feature type="transmembrane region" description="Helical" evidence="12">
    <location>
        <begin position="380"/>
        <end position="402"/>
    </location>
</feature>
<feature type="domain" description="Ig-like" evidence="13">
    <location>
        <begin position="280"/>
        <end position="368"/>
    </location>
</feature>
<evidence type="ECO:0000256" key="10">
    <source>
        <dbReference type="RuleBase" id="RU004439"/>
    </source>
</evidence>
<dbReference type="InterPro" id="IPR013783">
    <property type="entry name" value="Ig-like_fold"/>
</dbReference>
<dbReference type="GO" id="GO:0005102">
    <property type="term" value="F:signaling receptor binding"/>
    <property type="evidence" value="ECO:0007669"/>
    <property type="project" value="TreeGrafter"/>
</dbReference>
<gene>
    <name evidence="14" type="ORF">J0S82_004632</name>
</gene>
<protein>
    <submittedName>
        <fullName evidence="14">Patr class I histocompatibility antigen, A-126 alpha chain</fullName>
    </submittedName>
</protein>
<dbReference type="InterPro" id="IPR003597">
    <property type="entry name" value="Ig_C1-set"/>
</dbReference>
<evidence type="ECO:0000256" key="2">
    <source>
        <dbReference type="ARBA" id="ARBA00004479"/>
    </source>
</evidence>
<keyword evidence="7 12" id="KW-1133">Transmembrane helix</keyword>